<protein>
    <submittedName>
        <fullName evidence="1">Uncharacterized protein</fullName>
    </submittedName>
</protein>
<reference evidence="1 2" key="1">
    <citation type="submission" date="2015-11" db="EMBL/GenBank/DDBJ databases">
        <title>Complete genome sequencing of a biphenyl-degrading bacterium, Pseudomonas putida KF715 (=NBRC110667).</title>
        <authorList>
            <person name="Suenaga H."/>
            <person name="Fujihara N."/>
            <person name="Watanabe T."/>
            <person name="Hirose J."/>
            <person name="Kimura N."/>
            <person name="Yamazoe A."/>
            <person name="Hosoyama A."/>
            <person name="Shimodaira J."/>
            <person name="Furukawa K."/>
        </authorList>
    </citation>
    <scope>NUCLEOTIDE SEQUENCE [LARGE SCALE GENOMIC DNA]</scope>
    <source>
        <strain evidence="1 2">KF715</strain>
        <plasmid evidence="2">Plasmid pkf715c dna</plasmid>
    </source>
</reference>
<dbReference type="EMBL" id="AP015032">
    <property type="protein sequence ID" value="BAW27547.1"/>
    <property type="molecule type" value="Genomic_DNA"/>
</dbReference>
<accession>A0A1L7NQ21</accession>
<organism evidence="1 2">
    <name type="scientific">Pseudomonas putida</name>
    <name type="common">Arthrobacter siderocapsulatus</name>
    <dbReference type="NCBI Taxonomy" id="303"/>
    <lineage>
        <taxon>Bacteria</taxon>
        <taxon>Pseudomonadati</taxon>
        <taxon>Pseudomonadota</taxon>
        <taxon>Gammaproteobacteria</taxon>
        <taxon>Pseudomonadales</taxon>
        <taxon>Pseudomonadaceae</taxon>
        <taxon>Pseudomonas</taxon>
    </lineage>
</organism>
<proteinExistence type="predicted"/>
<evidence type="ECO:0000313" key="1">
    <source>
        <dbReference type="EMBL" id="BAW27547.1"/>
    </source>
</evidence>
<gene>
    <name evidence="1" type="ORF">KF715C_pC1140</name>
</gene>
<dbReference type="Proteomes" id="UP000218731">
    <property type="component" value="Plasmid pKF715C"/>
</dbReference>
<sequence>MHTNGIDWITGMLDPERFALSSKKTTDGHLLTLEHRRTGLKAELAVGPDAAAVNSMETMSTLCGMLAKTFTDAKLHETGKHEFAKQVRCFYANQLIEVISQHGRCFFFNAKNDRVAQLVYDGTVYLIDEKSGNKVVLRTNGSWEGFGHGGTLRDLVTMMRDYVMKGDRIGMHFIGIQRTFGKGNVWGYPEDQMEACRAAARLLPITIEKESERAA</sequence>
<geneLocation type="plasmid" evidence="2">
    <name>pkf715c dna</name>
</geneLocation>
<name>A0A1L7NQ21_PSEPU</name>
<keyword evidence="1" id="KW-0614">Plasmid</keyword>
<evidence type="ECO:0000313" key="2">
    <source>
        <dbReference type="Proteomes" id="UP000218731"/>
    </source>
</evidence>
<dbReference type="AlphaFoldDB" id="A0A1L7NQ21"/>
<dbReference type="RefSeq" id="WP_157754479.1">
    <property type="nucleotide sequence ID" value="NZ_AP015032.1"/>
</dbReference>